<dbReference type="PROSITE" id="PS51154">
    <property type="entry name" value="MACRO"/>
    <property type="match status" value="1"/>
</dbReference>
<reference evidence="2 3" key="1">
    <citation type="submission" date="2019-02" db="EMBL/GenBank/DDBJ databases">
        <title>Deep-cultivation of Planctomycetes and their phenomic and genomic characterization uncovers novel biology.</title>
        <authorList>
            <person name="Wiegand S."/>
            <person name="Jogler M."/>
            <person name="Boedeker C."/>
            <person name="Pinto D."/>
            <person name="Vollmers J."/>
            <person name="Rivas-Marin E."/>
            <person name="Kohn T."/>
            <person name="Peeters S.H."/>
            <person name="Heuer A."/>
            <person name="Rast P."/>
            <person name="Oberbeckmann S."/>
            <person name="Bunk B."/>
            <person name="Jeske O."/>
            <person name="Meyerdierks A."/>
            <person name="Storesund J.E."/>
            <person name="Kallscheuer N."/>
            <person name="Luecker S."/>
            <person name="Lage O.M."/>
            <person name="Pohl T."/>
            <person name="Merkel B.J."/>
            <person name="Hornburger P."/>
            <person name="Mueller R.-W."/>
            <person name="Bruemmer F."/>
            <person name="Labrenz M."/>
            <person name="Spormann A.M."/>
            <person name="Op Den Camp H."/>
            <person name="Overmann J."/>
            <person name="Amann R."/>
            <person name="Jetten M.S.M."/>
            <person name="Mascher T."/>
            <person name="Medema M.H."/>
            <person name="Devos D.P."/>
            <person name="Kaster A.-K."/>
            <person name="Ovreas L."/>
            <person name="Rohde M."/>
            <person name="Galperin M.Y."/>
            <person name="Jogler C."/>
        </authorList>
    </citation>
    <scope>NUCLEOTIDE SEQUENCE [LARGE SCALE GENOMIC DNA]</scope>
    <source>
        <strain evidence="2 3">Pan14r</strain>
    </source>
</reference>
<dbReference type="NCBIfam" id="NF001664">
    <property type="entry name" value="PRK00431.1-6"/>
    <property type="match status" value="1"/>
</dbReference>
<evidence type="ECO:0000313" key="2">
    <source>
        <dbReference type="EMBL" id="TWT70641.1"/>
    </source>
</evidence>
<dbReference type="OrthoDB" id="6194521at2"/>
<keyword evidence="2" id="KW-0378">Hydrolase</keyword>
<dbReference type="SUPFAM" id="SSF52949">
    <property type="entry name" value="Macro domain-like"/>
    <property type="match status" value="1"/>
</dbReference>
<comment type="caution">
    <text evidence="2">The sequence shown here is derived from an EMBL/GenBank/DDBJ whole genome shotgun (WGS) entry which is preliminary data.</text>
</comment>
<proteinExistence type="predicted"/>
<sequence>MTSIETVVGDITTISCDAIVNAANSTLLGGGGVDGAIHRVAGSALREACRQLPEIEPNVRCPVGGCRVTPAFGLPAKHVIHCVGPIYRGGNHDEHQQLVSCYERAIWIAASLGLSHLTFPAISCGAYRFPIDKAATISVRAVHRAVLSEPGIQRVTLVAFDDIMHRMWTKELKQVRAE</sequence>
<evidence type="ECO:0000313" key="3">
    <source>
        <dbReference type="Proteomes" id="UP000317238"/>
    </source>
</evidence>
<keyword evidence="3" id="KW-1185">Reference proteome</keyword>
<dbReference type="InterPro" id="IPR002589">
    <property type="entry name" value="Macro_dom"/>
</dbReference>
<dbReference type="Pfam" id="PF01661">
    <property type="entry name" value="Macro"/>
    <property type="match status" value="1"/>
</dbReference>
<dbReference type="CDD" id="cd02908">
    <property type="entry name" value="Macro_OAADPr_deacetylase"/>
    <property type="match status" value="1"/>
</dbReference>
<evidence type="ECO:0000259" key="1">
    <source>
        <dbReference type="PROSITE" id="PS51154"/>
    </source>
</evidence>
<organism evidence="2 3">
    <name type="scientific">Crateriforma conspicua</name>
    <dbReference type="NCBI Taxonomy" id="2527996"/>
    <lineage>
        <taxon>Bacteria</taxon>
        <taxon>Pseudomonadati</taxon>
        <taxon>Planctomycetota</taxon>
        <taxon>Planctomycetia</taxon>
        <taxon>Planctomycetales</taxon>
        <taxon>Planctomycetaceae</taxon>
        <taxon>Crateriforma</taxon>
    </lineage>
</organism>
<dbReference type="Proteomes" id="UP000317238">
    <property type="component" value="Unassembled WGS sequence"/>
</dbReference>
<dbReference type="GO" id="GO:0061463">
    <property type="term" value="F:O-acetyl-ADP-ribose deacetylase activity"/>
    <property type="evidence" value="ECO:0007669"/>
    <property type="project" value="TreeGrafter"/>
</dbReference>
<dbReference type="InterPro" id="IPR043472">
    <property type="entry name" value="Macro_dom-like"/>
</dbReference>
<dbReference type="PANTHER" id="PTHR11106:SF27">
    <property type="entry name" value="MACRO DOMAIN-CONTAINING PROTEIN"/>
    <property type="match status" value="1"/>
</dbReference>
<feature type="domain" description="Macro" evidence="1">
    <location>
        <begin position="1"/>
        <end position="176"/>
    </location>
</feature>
<protein>
    <submittedName>
        <fullName evidence="2">O-acetyl-ADP-ribose deacetylase</fullName>
        <ecNumber evidence="2">3.5.1.-</ecNumber>
    </submittedName>
</protein>
<dbReference type="EMBL" id="SJPL01000001">
    <property type="protein sequence ID" value="TWT70641.1"/>
    <property type="molecule type" value="Genomic_DNA"/>
</dbReference>
<dbReference type="SMART" id="SM00506">
    <property type="entry name" value="A1pp"/>
    <property type="match status" value="1"/>
</dbReference>
<dbReference type="RefSeq" id="WP_146439422.1">
    <property type="nucleotide sequence ID" value="NZ_SJPL01000001.1"/>
</dbReference>
<dbReference type="Gene3D" id="3.40.220.10">
    <property type="entry name" value="Leucine Aminopeptidase, subunit E, domain 1"/>
    <property type="match status" value="1"/>
</dbReference>
<accession>A0A5C5Y833</accession>
<gene>
    <name evidence="2" type="primary">ymdB_3</name>
    <name evidence="2" type="ORF">Pan14r_29480</name>
</gene>
<name>A0A5C5Y833_9PLAN</name>
<dbReference type="PANTHER" id="PTHR11106">
    <property type="entry name" value="GANGLIOSIDE INDUCED DIFFERENTIATION ASSOCIATED PROTEIN 2-RELATED"/>
    <property type="match status" value="1"/>
</dbReference>
<dbReference type="AlphaFoldDB" id="A0A5C5Y833"/>
<dbReference type="EC" id="3.5.1.-" evidence="2"/>